<sequence>MSRIRVRRQVWLLIVITIAVCISQPVFGATAEKKVTITLPGYPVTVNGTTVDYKKSKYPFIVYEGITYFPMTYSGCRFLGLETQWKGNKDGLIVEKTGITAAYLPYASAVTNKGSYQASIPVFPIKVNGNTVDNSKLKYPLLSFRDITYFPMTWEFGVNEFGWDYRFDAKDGLVINSDNVTLAQINFAGKNAKKNNKGIPENATITKTAAYYEDTKGQIVQVSLSEPVKTKTIYQLPIWSYGQGEFVYGNLYVEKGTAYLFYHQGGATMGSDHLIQLNDDGSTAVLQNSYTRSKTFGEKRVSYWTGGAPGPGNLFIAIGDGEPKPIGNPDYLYGWAWVVSADSSGGSGSDDVYLDGEYLYILGFYMNGTKEETNGIYRVNIKTNETVRMSRYEALSFQKEGDYLYYQHQGALYKISLKDGSEEFVRQMVQLPNYAEKFAVLGGIVYWQDGLNHNLYSGEGVNLNFGAALEGVKLSGNIDEYLICTFQETELSKYRIMVFDKAGNVVFKTSDTAQIGDVDIVGKTIYFYNTSTGTACKGILN</sequence>
<protein>
    <submittedName>
        <fullName evidence="1">Uncharacterized protein</fullName>
    </submittedName>
</protein>
<name>A0ACD1AC55_9FIRM</name>
<evidence type="ECO:0000313" key="2">
    <source>
        <dbReference type="Proteomes" id="UP000594014"/>
    </source>
</evidence>
<organism evidence="1 2">
    <name type="scientific">Anoxybacterium hadale</name>
    <dbReference type="NCBI Taxonomy" id="3408580"/>
    <lineage>
        <taxon>Bacteria</taxon>
        <taxon>Bacillati</taxon>
        <taxon>Bacillota</taxon>
        <taxon>Clostridia</taxon>
        <taxon>Peptostreptococcales</taxon>
        <taxon>Anaerovoracaceae</taxon>
        <taxon>Anoxybacterium</taxon>
    </lineage>
</organism>
<gene>
    <name evidence="1" type="ORF">FRZ06_11905</name>
</gene>
<keyword evidence="2" id="KW-1185">Reference proteome</keyword>
<dbReference type="Proteomes" id="UP000594014">
    <property type="component" value="Chromosome"/>
</dbReference>
<dbReference type="EMBL" id="CP042469">
    <property type="protein sequence ID" value="QOX63987.1"/>
    <property type="molecule type" value="Genomic_DNA"/>
</dbReference>
<accession>A0ACD1AC55</accession>
<evidence type="ECO:0000313" key="1">
    <source>
        <dbReference type="EMBL" id="QOX63987.1"/>
    </source>
</evidence>
<reference evidence="1" key="1">
    <citation type="submission" date="2019-08" db="EMBL/GenBank/DDBJ databases">
        <title>Genome sequence of Clostridiales bacterium MT110.</title>
        <authorList>
            <person name="Cao J."/>
        </authorList>
    </citation>
    <scope>NUCLEOTIDE SEQUENCE</scope>
    <source>
        <strain evidence="1">MT110</strain>
    </source>
</reference>
<proteinExistence type="predicted"/>